<proteinExistence type="predicted"/>
<reference evidence="2 3" key="1">
    <citation type="submission" date="2023-07" db="EMBL/GenBank/DDBJ databases">
        <title>Sequencing the genomes of 1000 actinobacteria strains.</title>
        <authorList>
            <person name="Klenk H.-P."/>
        </authorList>
    </citation>
    <scope>NUCLEOTIDE SEQUENCE [LARGE SCALE GENOMIC DNA]</scope>
    <source>
        <strain evidence="2 3">DSM 44711</strain>
    </source>
</reference>
<gene>
    <name evidence="2" type="ORF">J2S44_004857</name>
</gene>
<name>A0AAE3ZRI8_9ACTN</name>
<dbReference type="Proteomes" id="UP001183629">
    <property type="component" value="Unassembled WGS sequence"/>
</dbReference>
<evidence type="ECO:0000256" key="1">
    <source>
        <dbReference type="SAM" id="MobiDB-lite"/>
    </source>
</evidence>
<dbReference type="AlphaFoldDB" id="A0AAE3ZRI8"/>
<sequence length="703" mass="75406">MTSFVNPGQPANRPQVTIDGELVPVANFRSVLPVAPSSRERVALVKAGLKANLALTEDGLHAVARALTDPAAIARVIENNTLTDEIVGPSTLMLVQGHAPVTELIPLLQPRAGAAPTSVEAPRVTGIVGPDGRPQAVLLIRFRDHQHLVEQVVQTIRQTLLLGDDYSASILTKRVSRPVLAHPVQIEFDDGSDSFMVEMLRDGITRFVSSWRAMYPALTNDQLADKMVEALLAFKPGRGAGDTETARRARGREAVLDGLRARFAKGIVDPTTPNDEAIRISQAAFIPVQHVVSVGAIADPGVSDDEQFDDAVHALVASVHGEFKPWDSSASQATALQRALPRAVHDGSIDKDVAAMAVGLLPVSEVPNIFHAAAPATALWRAVYLVSHFCAPTAYAGLKRHYRNALGMSRISRGQYARYLMTLIDVPWRAAKAPLQAQATRAWNNGGPIPHNLFDTAWEPVPTQDFTTLVPKAWAGDSDARATLQVAGGIALVADKLLMSNTGSAFLVGEVPFRSNVNDVVAALGQSEAGLWQLARAANVFDASRRAVNSYTDNEALRTPPPPGSYVVPLVDRNNPSAPPEDDNGAPKPARAWDIVFTSDPSRAVRETERKKAARSGPVIETNSAKVARLRAGVITALAGANEDIKTLQQMAAGDITLHPVFGDLTTWMVANTAAQAIFNGVFNLKPEENLVEDEDIEDEDVV</sequence>
<dbReference type="RefSeq" id="WP_310418257.1">
    <property type="nucleotide sequence ID" value="NZ_JAVDYC010000001.1"/>
</dbReference>
<evidence type="ECO:0000313" key="2">
    <source>
        <dbReference type="EMBL" id="MDR7324607.1"/>
    </source>
</evidence>
<comment type="caution">
    <text evidence="2">The sequence shown here is derived from an EMBL/GenBank/DDBJ whole genome shotgun (WGS) entry which is preliminary data.</text>
</comment>
<evidence type="ECO:0000313" key="3">
    <source>
        <dbReference type="Proteomes" id="UP001183629"/>
    </source>
</evidence>
<protein>
    <submittedName>
        <fullName evidence="2">Uncharacterized protein</fullName>
    </submittedName>
</protein>
<dbReference type="EMBL" id="JAVDYC010000001">
    <property type="protein sequence ID" value="MDR7324607.1"/>
    <property type="molecule type" value="Genomic_DNA"/>
</dbReference>
<keyword evidence="3" id="KW-1185">Reference proteome</keyword>
<feature type="region of interest" description="Disordered" evidence="1">
    <location>
        <begin position="570"/>
        <end position="589"/>
    </location>
</feature>
<organism evidence="2 3">
    <name type="scientific">Catenuloplanes niger</name>
    <dbReference type="NCBI Taxonomy" id="587534"/>
    <lineage>
        <taxon>Bacteria</taxon>
        <taxon>Bacillati</taxon>
        <taxon>Actinomycetota</taxon>
        <taxon>Actinomycetes</taxon>
        <taxon>Micromonosporales</taxon>
        <taxon>Micromonosporaceae</taxon>
        <taxon>Catenuloplanes</taxon>
    </lineage>
</organism>
<accession>A0AAE3ZRI8</accession>